<dbReference type="Gene3D" id="3.40.50.300">
    <property type="entry name" value="P-loop containing nucleotide triphosphate hydrolases"/>
    <property type="match status" value="1"/>
</dbReference>
<evidence type="ECO:0000259" key="5">
    <source>
        <dbReference type="PROSITE" id="PS50893"/>
    </source>
</evidence>
<sequence length="294" mass="33145">MKLELKNLCKNFGHKKATNNFSVTLENGVYGLLGPNGAGKTTIMRQMTTLLKPDSGDIVLNGKSIFEDEEAYRAKIGYLPQDFGVYKSFKAKQFLKYIAALKGLSSKEANEKVDYLLKLVGLYDVRKKPVGKFSGGMRRRVGIAQALLNDPDILILDEPTAGLDPQERTRFRNLLSEISKDKIVVLSTHIISDIEAIAKETLIMKDGTLMLKGTHRDILEEMDGKVFLVNTVDENEAYEIQRKYKVVNIQRGVHSIELRVISDTIPKAQNVTSAQARFEDVYMFYFDIEDAKEV</sequence>
<gene>
    <name evidence="6" type="ORF">GCM10008906_11770</name>
</gene>
<keyword evidence="2" id="KW-0813">Transport</keyword>
<dbReference type="PANTHER" id="PTHR43335:SF2">
    <property type="entry name" value="ABC TRANSPORTER, ATP-BINDING PROTEIN"/>
    <property type="match status" value="1"/>
</dbReference>
<proteinExistence type="inferred from homology"/>
<accession>A0ABN1JD93</accession>
<keyword evidence="3" id="KW-0547">Nucleotide-binding</keyword>
<keyword evidence="7" id="KW-1185">Reference proteome</keyword>
<dbReference type="Pfam" id="PF00005">
    <property type="entry name" value="ABC_tran"/>
    <property type="match status" value="1"/>
</dbReference>
<evidence type="ECO:0000256" key="4">
    <source>
        <dbReference type="ARBA" id="ARBA00022840"/>
    </source>
</evidence>
<dbReference type="SMART" id="SM00382">
    <property type="entry name" value="AAA"/>
    <property type="match status" value="1"/>
</dbReference>
<comment type="caution">
    <text evidence="6">The sequence shown here is derived from an EMBL/GenBank/DDBJ whole genome shotgun (WGS) entry which is preliminary data.</text>
</comment>
<evidence type="ECO:0000313" key="6">
    <source>
        <dbReference type="EMBL" id="GAA0736585.1"/>
    </source>
</evidence>
<evidence type="ECO:0000256" key="2">
    <source>
        <dbReference type="ARBA" id="ARBA00022448"/>
    </source>
</evidence>
<dbReference type="PANTHER" id="PTHR43335">
    <property type="entry name" value="ABC TRANSPORTER, ATP-BINDING PROTEIN"/>
    <property type="match status" value="1"/>
</dbReference>
<dbReference type="InterPro" id="IPR017871">
    <property type="entry name" value="ABC_transporter-like_CS"/>
</dbReference>
<dbReference type="EMBL" id="BAAACG010000006">
    <property type="protein sequence ID" value="GAA0736585.1"/>
    <property type="molecule type" value="Genomic_DNA"/>
</dbReference>
<dbReference type="RefSeq" id="WP_343759801.1">
    <property type="nucleotide sequence ID" value="NZ_BAAACG010000006.1"/>
</dbReference>
<dbReference type="InterPro" id="IPR027417">
    <property type="entry name" value="P-loop_NTPase"/>
</dbReference>
<evidence type="ECO:0000256" key="3">
    <source>
        <dbReference type="ARBA" id="ARBA00022741"/>
    </source>
</evidence>
<evidence type="ECO:0000256" key="1">
    <source>
        <dbReference type="ARBA" id="ARBA00005417"/>
    </source>
</evidence>
<dbReference type="InterPro" id="IPR003439">
    <property type="entry name" value="ABC_transporter-like_ATP-bd"/>
</dbReference>
<dbReference type="PROSITE" id="PS00211">
    <property type="entry name" value="ABC_TRANSPORTER_1"/>
    <property type="match status" value="1"/>
</dbReference>
<comment type="similarity">
    <text evidence="1">Belongs to the ABC transporter superfamily.</text>
</comment>
<dbReference type="PROSITE" id="PS50893">
    <property type="entry name" value="ABC_TRANSPORTER_2"/>
    <property type="match status" value="1"/>
</dbReference>
<evidence type="ECO:0000313" key="7">
    <source>
        <dbReference type="Proteomes" id="UP001501510"/>
    </source>
</evidence>
<protein>
    <submittedName>
        <fullName evidence="6">ABC transporter ATP-binding protein</fullName>
    </submittedName>
</protein>
<organism evidence="6 7">
    <name type="scientific">Clostridium oceanicum</name>
    <dbReference type="NCBI Taxonomy" id="1543"/>
    <lineage>
        <taxon>Bacteria</taxon>
        <taxon>Bacillati</taxon>
        <taxon>Bacillota</taxon>
        <taxon>Clostridia</taxon>
        <taxon>Eubacteriales</taxon>
        <taxon>Clostridiaceae</taxon>
        <taxon>Clostridium</taxon>
    </lineage>
</organism>
<feature type="domain" description="ABC transporter" evidence="5">
    <location>
        <begin position="3"/>
        <end position="231"/>
    </location>
</feature>
<dbReference type="CDD" id="cd03264">
    <property type="entry name" value="ABC_drug_resistance_like"/>
    <property type="match status" value="1"/>
</dbReference>
<dbReference type="Proteomes" id="UP001501510">
    <property type="component" value="Unassembled WGS sequence"/>
</dbReference>
<dbReference type="InterPro" id="IPR003593">
    <property type="entry name" value="AAA+_ATPase"/>
</dbReference>
<reference evidence="6 7" key="1">
    <citation type="journal article" date="2019" name="Int. J. Syst. Evol. Microbiol.">
        <title>The Global Catalogue of Microorganisms (GCM) 10K type strain sequencing project: providing services to taxonomists for standard genome sequencing and annotation.</title>
        <authorList>
            <consortium name="The Broad Institute Genomics Platform"/>
            <consortium name="The Broad Institute Genome Sequencing Center for Infectious Disease"/>
            <person name="Wu L."/>
            <person name="Ma J."/>
        </authorList>
    </citation>
    <scope>NUCLEOTIDE SEQUENCE [LARGE SCALE GENOMIC DNA]</scope>
    <source>
        <strain evidence="6 7">JCM 1407</strain>
    </source>
</reference>
<dbReference type="SUPFAM" id="SSF52540">
    <property type="entry name" value="P-loop containing nucleoside triphosphate hydrolases"/>
    <property type="match status" value="1"/>
</dbReference>
<dbReference type="GO" id="GO:0005524">
    <property type="term" value="F:ATP binding"/>
    <property type="evidence" value="ECO:0007669"/>
    <property type="project" value="UniProtKB-KW"/>
</dbReference>
<name>A0ABN1JD93_9CLOT</name>
<keyword evidence="4 6" id="KW-0067">ATP-binding</keyword>